<protein>
    <submittedName>
        <fullName evidence="2">Pimeloyl-ACP methyl ester carboxylesterase</fullName>
    </submittedName>
</protein>
<dbReference type="AlphaFoldDB" id="A0A420X019"/>
<proteinExistence type="predicted"/>
<dbReference type="OrthoDB" id="8680283at2"/>
<evidence type="ECO:0000313" key="3">
    <source>
        <dbReference type="Proteomes" id="UP000281975"/>
    </source>
</evidence>
<name>A0A420X019_9GAMM</name>
<dbReference type="PANTHER" id="PTHR43798:SF29">
    <property type="entry name" value="AB HYDROLASE-1 DOMAIN-CONTAINING PROTEIN"/>
    <property type="match status" value="1"/>
</dbReference>
<dbReference type="Proteomes" id="UP000281975">
    <property type="component" value="Unassembled WGS sequence"/>
</dbReference>
<dbReference type="SUPFAM" id="SSF53474">
    <property type="entry name" value="alpha/beta-Hydrolases"/>
    <property type="match status" value="1"/>
</dbReference>
<dbReference type="Gene3D" id="3.40.50.1820">
    <property type="entry name" value="alpha/beta hydrolase"/>
    <property type="match status" value="1"/>
</dbReference>
<sequence length="243" mass="26186">MSDSDSGAADKHPLILLPGLLNDERLWTAQRAALADRAEIHVPDLTRHESIGAMADAVLAEAPERFALAGLSMGGYVALAIMRQAPERVTGLALIDTSAAPDSEEGARARRGMIDQAQHDFDGVIDTLLGKLLHERHQSDRALTASVRAMAHAVGVEGFRLQQQAIMARADSWPTLATIDCPVAVICGREDGITPPEDHQRMAEALADAQYTVIDQCGHLAPLEQPDRVNEALLAWWSRLPGA</sequence>
<gene>
    <name evidence="2" type="ORF">C7446_0808</name>
</gene>
<evidence type="ECO:0000259" key="1">
    <source>
        <dbReference type="Pfam" id="PF12697"/>
    </source>
</evidence>
<dbReference type="EMBL" id="RBIN01000002">
    <property type="protein sequence ID" value="RKR06809.1"/>
    <property type="molecule type" value="Genomic_DNA"/>
</dbReference>
<accession>A0A420X019</accession>
<reference evidence="2 3" key="1">
    <citation type="submission" date="2018-10" db="EMBL/GenBank/DDBJ databases">
        <title>Genomic Encyclopedia of Type Strains, Phase IV (KMG-IV): sequencing the most valuable type-strain genomes for metagenomic binning, comparative biology and taxonomic classification.</title>
        <authorList>
            <person name="Goeker M."/>
        </authorList>
    </citation>
    <scope>NUCLEOTIDE SEQUENCE [LARGE SCALE GENOMIC DNA]</scope>
    <source>
        <strain evidence="2 3">DSM 23229</strain>
    </source>
</reference>
<dbReference type="InterPro" id="IPR029058">
    <property type="entry name" value="AB_hydrolase_fold"/>
</dbReference>
<organism evidence="2 3">
    <name type="scientific">Kushneria sinocarnis</name>
    <dbReference type="NCBI Taxonomy" id="595502"/>
    <lineage>
        <taxon>Bacteria</taxon>
        <taxon>Pseudomonadati</taxon>
        <taxon>Pseudomonadota</taxon>
        <taxon>Gammaproteobacteria</taxon>
        <taxon>Oceanospirillales</taxon>
        <taxon>Halomonadaceae</taxon>
        <taxon>Kushneria</taxon>
    </lineage>
</organism>
<dbReference type="PANTHER" id="PTHR43798">
    <property type="entry name" value="MONOACYLGLYCEROL LIPASE"/>
    <property type="match status" value="1"/>
</dbReference>
<dbReference type="PRINTS" id="PR00111">
    <property type="entry name" value="ABHYDROLASE"/>
</dbReference>
<dbReference type="InterPro" id="IPR050266">
    <property type="entry name" value="AB_hydrolase_sf"/>
</dbReference>
<comment type="caution">
    <text evidence="2">The sequence shown here is derived from an EMBL/GenBank/DDBJ whole genome shotgun (WGS) entry which is preliminary data.</text>
</comment>
<dbReference type="InterPro" id="IPR000073">
    <property type="entry name" value="AB_hydrolase_1"/>
</dbReference>
<dbReference type="Pfam" id="PF12697">
    <property type="entry name" value="Abhydrolase_6"/>
    <property type="match status" value="1"/>
</dbReference>
<feature type="domain" description="AB hydrolase-1" evidence="1">
    <location>
        <begin position="14"/>
        <end position="232"/>
    </location>
</feature>
<dbReference type="RefSeq" id="WP_121171497.1">
    <property type="nucleotide sequence ID" value="NZ_RBIN01000002.1"/>
</dbReference>
<evidence type="ECO:0000313" key="2">
    <source>
        <dbReference type="EMBL" id="RKR06809.1"/>
    </source>
</evidence>
<keyword evidence="3" id="KW-1185">Reference proteome</keyword>